<sequence length="106" mass="11880">VLFFDPREEKFDASLSTSFKARIKVHEKQSFSYQGILGVCNLGLILLSVSMSSLRFIFCPIHALKSLVEEVCYSCHHFVMAIVRLARGSSDLADSLLAGYIYKVDT</sequence>
<dbReference type="Proteomes" id="UP000551758">
    <property type="component" value="Unassembled WGS sequence"/>
</dbReference>
<accession>A0A7J7F9Z5</accession>
<dbReference type="AlphaFoldDB" id="A0A7J7F9Z5"/>
<evidence type="ECO:0000313" key="2">
    <source>
        <dbReference type="Proteomes" id="UP000551758"/>
    </source>
</evidence>
<name>A0A7J7F9Z5_DICBM</name>
<proteinExistence type="predicted"/>
<gene>
    <name evidence="1" type="ORF">HPG69_008512</name>
</gene>
<evidence type="ECO:0000313" key="1">
    <source>
        <dbReference type="EMBL" id="KAF5924840.1"/>
    </source>
</evidence>
<keyword evidence="2" id="KW-1185">Reference proteome</keyword>
<protein>
    <submittedName>
        <fullName evidence="1">Uncharacterized protein</fullName>
    </submittedName>
</protein>
<dbReference type="EMBL" id="JACDTQ010000823">
    <property type="protein sequence ID" value="KAF5924840.1"/>
    <property type="molecule type" value="Genomic_DNA"/>
</dbReference>
<reference evidence="1 2" key="1">
    <citation type="journal article" date="2020" name="Mol. Biol. Evol.">
        <title>Interspecific Gene Flow and the Evolution of Specialization in Black and White Rhinoceros.</title>
        <authorList>
            <person name="Moodley Y."/>
            <person name="Westbury M.V."/>
            <person name="Russo I.M."/>
            <person name="Gopalakrishnan S."/>
            <person name="Rakotoarivelo A."/>
            <person name="Olsen R.A."/>
            <person name="Prost S."/>
            <person name="Tunstall T."/>
            <person name="Ryder O.A."/>
            <person name="Dalen L."/>
            <person name="Bruford M.W."/>
        </authorList>
    </citation>
    <scope>NUCLEOTIDE SEQUENCE [LARGE SCALE GENOMIC DNA]</scope>
    <source>
        <strain evidence="1">SBR-YM</strain>
        <tissue evidence="1">Skin</tissue>
    </source>
</reference>
<feature type="non-terminal residue" evidence="1">
    <location>
        <position position="1"/>
    </location>
</feature>
<organism evidence="1 2">
    <name type="scientific">Diceros bicornis minor</name>
    <name type="common">South-central black rhinoceros</name>
    <dbReference type="NCBI Taxonomy" id="77932"/>
    <lineage>
        <taxon>Eukaryota</taxon>
        <taxon>Metazoa</taxon>
        <taxon>Chordata</taxon>
        <taxon>Craniata</taxon>
        <taxon>Vertebrata</taxon>
        <taxon>Euteleostomi</taxon>
        <taxon>Mammalia</taxon>
        <taxon>Eutheria</taxon>
        <taxon>Laurasiatheria</taxon>
        <taxon>Perissodactyla</taxon>
        <taxon>Rhinocerotidae</taxon>
        <taxon>Diceros</taxon>
    </lineage>
</organism>
<comment type="caution">
    <text evidence="1">The sequence shown here is derived from an EMBL/GenBank/DDBJ whole genome shotgun (WGS) entry which is preliminary data.</text>
</comment>